<keyword evidence="2" id="KW-1185">Reference proteome</keyword>
<dbReference type="Proteomes" id="UP001064048">
    <property type="component" value="Chromosome 18"/>
</dbReference>
<dbReference type="EMBL" id="CM046118">
    <property type="protein sequence ID" value="KAI8438705.1"/>
    <property type="molecule type" value="Genomic_DNA"/>
</dbReference>
<feature type="non-terminal residue" evidence="1">
    <location>
        <position position="1"/>
    </location>
</feature>
<protein>
    <submittedName>
        <fullName evidence="1">Uncharacterized protein</fullName>
    </submittedName>
</protein>
<accession>A0ACC0KQV0</accession>
<evidence type="ECO:0000313" key="2">
    <source>
        <dbReference type="Proteomes" id="UP001064048"/>
    </source>
</evidence>
<name>A0ACC0KQV0_CHOFU</name>
<gene>
    <name evidence="1" type="ORF">MSG28_011118</name>
</gene>
<organism evidence="1 2">
    <name type="scientific">Choristoneura fumiferana</name>
    <name type="common">Spruce budworm moth</name>
    <name type="synonym">Archips fumiferana</name>
    <dbReference type="NCBI Taxonomy" id="7141"/>
    <lineage>
        <taxon>Eukaryota</taxon>
        <taxon>Metazoa</taxon>
        <taxon>Ecdysozoa</taxon>
        <taxon>Arthropoda</taxon>
        <taxon>Hexapoda</taxon>
        <taxon>Insecta</taxon>
        <taxon>Pterygota</taxon>
        <taxon>Neoptera</taxon>
        <taxon>Endopterygota</taxon>
        <taxon>Lepidoptera</taxon>
        <taxon>Glossata</taxon>
        <taxon>Ditrysia</taxon>
        <taxon>Tortricoidea</taxon>
        <taxon>Tortricidae</taxon>
        <taxon>Tortricinae</taxon>
        <taxon>Choristoneura</taxon>
    </lineage>
</organism>
<proteinExistence type="predicted"/>
<reference evidence="1 2" key="1">
    <citation type="journal article" date="2022" name="Genome Biol. Evol.">
        <title>The Spruce Budworm Genome: Reconstructing the Evolutionary History of Antifreeze Proteins.</title>
        <authorList>
            <person name="Beliveau C."/>
            <person name="Gagne P."/>
            <person name="Picq S."/>
            <person name="Vernygora O."/>
            <person name="Keeling C.I."/>
            <person name="Pinkney K."/>
            <person name="Doucet D."/>
            <person name="Wen F."/>
            <person name="Johnston J.S."/>
            <person name="Maaroufi H."/>
            <person name="Boyle B."/>
            <person name="Laroche J."/>
            <person name="Dewar K."/>
            <person name="Juretic N."/>
            <person name="Blackburn G."/>
            <person name="Nisole A."/>
            <person name="Brunet B."/>
            <person name="Brandao M."/>
            <person name="Lumley L."/>
            <person name="Duan J."/>
            <person name="Quan G."/>
            <person name="Lucarotti C.J."/>
            <person name="Roe A.D."/>
            <person name="Sperling F.A.H."/>
            <person name="Levesque R.C."/>
            <person name="Cusson M."/>
        </authorList>
    </citation>
    <scope>NUCLEOTIDE SEQUENCE [LARGE SCALE GENOMIC DNA]</scope>
    <source>
        <strain evidence="1">Glfc:IPQL:Cfum</strain>
    </source>
</reference>
<evidence type="ECO:0000313" key="1">
    <source>
        <dbReference type="EMBL" id="KAI8438705.1"/>
    </source>
</evidence>
<sequence>NARKAVGVLRDFSVCHDDFSLKPPDGILREGTFTWLAFVQYVHGIPHQNKAPRLVLIHQQFVVGAATDLLHLPKNYKLGNIMFGDYARDEEDCGLAGMQLKMGERCARAYLEMPFSDVTPHPEYSRFGVGNSLALVKLMRSIKSAYTIPICLPSLTERLRKRKNKIVFMVDYISCNYCYKSLRKQARKSSMFYSEKFEVNANPAAKLHINMKISAGIETTIVCARLLLPNRLTEPNIYGVGGYNITVTFTTHWFPYNFEFYLGLAGRNTSAKDFTAWLSERQPGFW</sequence>
<comment type="caution">
    <text evidence="1">The sequence shown here is derived from an EMBL/GenBank/DDBJ whole genome shotgun (WGS) entry which is preliminary data.</text>
</comment>